<evidence type="ECO:0000256" key="3">
    <source>
        <dbReference type="ARBA" id="ARBA00022448"/>
    </source>
</evidence>
<evidence type="ECO:0000256" key="11">
    <source>
        <dbReference type="RuleBase" id="RU003357"/>
    </source>
</evidence>
<organism evidence="16 17">
    <name type="scientific">Sulfuricella denitrificans (strain DSM 22764 / NBRC 105220 / skB26)</name>
    <dbReference type="NCBI Taxonomy" id="1163617"/>
    <lineage>
        <taxon>Bacteria</taxon>
        <taxon>Pseudomonadati</taxon>
        <taxon>Pseudomonadota</taxon>
        <taxon>Betaproteobacteria</taxon>
        <taxon>Nitrosomonadales</taxon>
        <taxon>Sulfuricellaceae</taxon>
        <taxon>Sulfuricella</taxon>
    </lineage>
</organism>
<feature type="signal peptide" evidence="13">
    <location>
        <begin position="1"/>
        <end position="18"/>
    </location>
</feature>
<keyword evidence="13" id="KW-0732">Signal</keyword>
<dbReference type="InterPro" id="IPR037066">
    <property type="entry name" value="Plug_dom_sf"/>
</dbReference>
<keyword evidence="3 10" id="KW-0813">Transport</keyword>
<keyword evidence="7 10" id="KW-0472">Membrane</keyword>
<dbReference type="GO" id="GO:0044718">
    <property type="term" value="P:siderophore transmembrane transport"/>
    <property type="evidence" value="ECO:0007669"/>
    <property type="project" value="TreeGrafter"/>
</dbReference>
<keyword evidence="17" id="KW-1185">Reference proteome</keyword>
<evidence type="ECO:0000256" key="9">
    <source>
        <dbReference type="ARBA" id="ARBA00023237"/>
    </source>
</evidence>
<feature type="compositionally biased region" description="Polar residues" evidence="12">
    <location>
        <begin position="256"/>
        <end position="267"/>
    </location>
</feature>
<dbReference type="Pfam" id="PF07715">
    <property type="entry name" value="Plug"/>
    <property type="match status" value="1"/>
</dbReference>
<evidence type="ECO:0000256" key="1">
    <source>
        <dbReference type="ARBA" id="ARBA00004571"/>
    </source>
</evidence>
<keyword evidence="4 10" id="KW-1134">Transmembrane beta strand</keyword>
<feature type="domain" description="TonB-dependent receptor-like beta-barrel" evidence="14">
    <location>
        <begin position="179"/>
        <end position="605"/>
    </location>
</feature>
<dbReference type="RefSeq" id="WP_009207380.1">
    <property type="nucleotide sequence ID" value="NC_022357.1"/>
</dbReference>
<gene>
    <name evidence="16" type="ORF">SCD_n02860</name>
</gene>
<accession>S6AP36</accession>
<dbReference type="Gene3D" id="2.170.130.10">
    <property type="entry name" value="TonB-dependent receptor, plug domain"/>
    <property type="match status" value="1"/>
</dbReference>
<proteinExistence type="inferred from homology"/>
<keyword evidence="5 10" id="KW-0812">Transmembrane</keyword>
<reference evidence="16 17" key="1">
    <citation type="journal article" date="2012" name="Appl. Environ. Microbiol.">
        <title>Draft genome sequence of a psychrotolerant sulfur-oxidizing bacterium, Sulfuricella denitrificans skB26, and proteomic insights into cold adaptation.</title>
        <authorList>
            <person name="Watanabe T."/>
            <person name="Kojima H."/>
            <person name="Fukui M."/>
        </authorList>
    </citation>
    <scope>NUCLEOTIDE SEQUENCE [LARGE SCALE GENOMIC DNA]</scope>
    <source>
        <strain evidence="17">skB26</strain>
    </source>
</reference>
<feature type="chain" id="PRO_5004535741" evidence="13">
    <location>
        <begin position="19"/>
        <end position="640"/>
    </location>
</feature>
<evidence type="ECO:0000259" key="14">
    <source>
        <dbReference type="Pfam" id="PF00593"/>
    </source>
</evidence>
<keyword evidence="9 10" id="KW-0998">Cell outer membrane</keyword>
<dbReference type="Pfam" id="PF00593">
    <property type="entry name" value="TonB_dep_Rec_b-barrel"/>
    <property type="match status" value="1"/>
</dbReference>
<dbReference type="GO" id="GO:0009279">
    <property type="term" value="C:cell outer membrane"/>
    <property type="evidence" value="ECO:0007669"/>
    <property type="project" value="UniProtKB-SubCell"/>
</dbReference>
<dbReference type="InterPro" id="IPR036942">
    <property type="entry name" value="Beta-barrel_TonB_sf"/>
</dbReference>
<dbReference type="PANTHER" id="PTHR30069:SF27">
    <property type="entry name" value="BLL4766 PROTEIN"/>
    <property type="match status" value="1"/>
</dbReference>
<evidence type="ECO:0000256" key="10">
    <source>
        <dbReference type="PROSITE-ProRule" id="PRU01360"/>
    </source>
</evidence>
<dbReference type="InterPro" id="IPR039426">
    <property type="entry name" value="TonB-dep_rcpt-like"/>
</dbReference>
<dbReference type="PROSITE" id="PS52016">
    <property type="entry name" value="TONB_DEPENDENT_REC_3"/>
    <property type="match status" value="1"/>
</dbReference>
<comment type="subcellular location">
    <subcellularLocation>
        <location evidence="1 10">Cell outer membrane</location>
        <topology evidence="1 10">Multi-pass membrane protein</topology>
    </subcellularLocation>
</comment>
<dbReference type="InterPro" id="IPR000531">
    <property type="entry name" value="Beta-barrel_TonB"/>
</dbReference>
<keyword evidence="6 11" id="KW-0798">TonB box</keyword>
<evidence type="ECO:0000256" key="4">
    <source>
        <dbReference type="ARBA" id="ARBA00022452"/>
    </source>
</evidence>
<comment type="similarity">
    <text evidence="2 10 11">Belongs to the TonB-dependent receptor family.</text>
</comment>
<dbReference type="eggNOG" id="COG4206">
    <property type="taxonomic scope" value="Bacteria"/>
</dbReference>
<dbReference type="PANTHER" id="PTHR30069">
    <property type="entry name" value="TONB-DEPENDENT OUTER MEMBRANE RECEPTOR"/>
    <property type="match status" value="1"/>
</dbReference>
<dbReference type="KEGG" id="sdr:SCD_n02860"/>
<evidence type="ECO:0000256" key="6">
    <source>
        <dbReference type="ARBA" id="ARBA00023077"/>
    </source>
</evidence>
<dbReference type="Proteomes" id="UP000015559">
    <property type="component" value="Chromosome"/>
</dbReference>
<evidence type="ECO:0000256" key="2">
    <source>
        <dbReference type="ARBA" id="ARBA00009810"/>
    </source>
</evidence>
<dbReference type="GO" id="GO:0015344">
    <property type="term" value="F:siderophore uptake transmembrane transporter activity"/>
    <property type="evidence" value="ECO:0007669"/>
    <property type="project" value="TreeGrafter"/>
</dbReference>
<evidence type="ECO:0000259" key="15">
    <source>
        <dbReference type="Pfam" id="PF07715"/>
    </source>
</evidence>
<dbReference type="CDD" id="cd01347">
    <property type="entry name" value="ligand_gated_channel"/>
    <property type="match status" value="1"/>
</dbReference>
<name>S6AP36_SULDS</name>
<evidence type="ECO:0000256" key="13">
    <source>
        <dbReference type="SAM" id="SignalP"/>
    </source>
</evidence>
<feature type="region of interest" description="Disordered" evidence="12">
    <location>
        <begin position="244"/>
        <end position="267"/>
    </location>
</feature>
<dbReference type="HOGENOM" id="CLU_008287_18_3_4"/>
<evidence type="ECO:0000256" key="8">
    <source>
        <dbReference type="ARBA" id="ARBA00023170"/>
    </source>
</evidence>
<dbReference type="AlphaFoldDB" id="S6AP36"/>
<dbReference type="SUPFAM" id="SSF56935">
    <property type="entry name" value="Porins"/>
    <property type="match status" value="1"/>
</dbReference>
<evidence type="ECO:0000256" key="7">
    <source>
        <dbReference type="ARBA" id="ARBA00023136"/>
    </source>
</evidence>
<dbReference type="Gene3D" id="2.40.170.20">
    <property type="entry name" value="TonB-dependent receptor, beta-barrel domain"/>
    <property type="match status" value="1"/>
</dbReference>
<keyword evidence="8 16" id="KW-0675">Receptor</keyword>
<protein>
    <submittedName>
        <fullName evidence="16">TonB-dependent receptor plug</fullName>
    </submittedName>
</protein>
<dbReference type="InterPro" id="IPR012910">
    <property type="entry name" value="Plug_dom"/>
</dbReference>
<dbReference type="STRING" id="1163617.SCD_n02860"/>
<feature type="domain" description="TonB-dependent receptor plug" evidence="15">
    <location>
        <begin position="41"/>
        <end position="148"/>
    </location>
</feature>
<evidence type="ECO:0000256" key="5">
    <source>
        <dbReference type="ARBA" id="ARBA00022692"/>
    </source>
</evidence>
<sequence length="640" mass="70630">MKSLLALPLLAIAVPLCAEEIPTYTADEIVVTATRFLSQSQTSPFGIQVITHEDIARSTATTIPELLSHFAGVKTRSNSGSPDAQIDMRGFGITGGQNTLVLLDGQRLSEIELVSPKWSAIPMDSIERIEILRSSGAVLYGGGATGGTINIITKTPKPDQREGFVSAGYGTYNTSELRAGGLIGSDNLSLALHANRYDSDNYRKNNEITQENIEGDFRFTTENTQWALKFGADDQNLRLPGARTESQLQTDRRGTATPNDWSTRTGGHLNLNGSTRIGDAELTADLSYRERNAKASYAPGYSIETKVNVAAFNPRLKLEHTLLGQRNDLVLGLDLDDWDYNSKNTYSTSLASQKNQAFYFQNQTMLSTATRITLGGRLHQVESSVGTISQTKSPRAFELGLRHELSQGLALFAKLDQSFRIATVDENQFQISLLEPQTSHDREIGFEKRLAAGTLRASFYQIRLNNEISYLPSTLAPPFGANINLPPTQRQGLELAANWRATDTLDVFANYTYAEATFREGTYNGTDVTGKNVPLVPRHAMNLGVSWRISPRTNLGADAQYIGEQYFDNDQANTFGRKMSSYTVVNAKLAHHVGPWRLAATVKNLFNEKYFSYAIKSGATFSAYPAPDRTLFMSAEYRFK</sequence>
<dbReference type="EMBL" id="AP013066">
    <property type="protein sequence ID" value="BAN36659.1"/>
    <property type="molecule type" value="Genomic_DNA"/>
</dbReference>
<evidence type="ECO:0000313" key="16">
    <source>
        <dbReference type="EMBL" id="BAN36659.1"/>
    </source>
</evidence>
<evidence type="ECO:0000313" key="17">
    <source>
        <dbReference type="Proteomes" id="UP000015559"/>
    </source>
</evidence>
<evidence type="ECO:0000256" key="12">
    <source>
        <dbReference type="SAM" id="MobiDB-lite"/>
    </source>
</evidence>